<dbReference type="AlphaFoldDB" id="A0A8J4A4Y6"/>
<evidence type="ECO:0000313" key="2">
    <source>
        <dbReference type="Proteomes" id="UP000635606"/>
    </source>
</evidence>
<reference evidence="1" key="1">
    <citation type="submission" date="2021-01" db="EMBL/GenBank/DDBJ databases">
        <title>Whole genome shotgun sequence of Virgisporangium ochraceum NBRC 16418.</title>
        <authorList>
            <person name="Komaki H."/>
            <person name="Tamura T."/>
        </authorList>
    </citation>
    <scope>NUCLEOTIDE SEQUENCE</scope>
    <source>
        <strain evidence="1">NBRC 16418</strain>
    </source>
</reference>
<organism evidence="1 2">
    <name type="scientific">Virgisporangium ochraceum</name>
    <dbReference type="NCBI Taxonomy" id="65505"/>
    <lineage>
        <taxon>Bacteria</taxon>
        <taxon>Bacillati</taxon>
        <taxon>Actinomycetota</taxon>
        <taxon>Actinomycetes</taxon>
        <taxon>Micromonosporales</taxon>
        <taxon>Micromonosporaceae</taxon>
        <taxon>Virgisporangium</taxon>
    </lineage>
</organism>
<dbReference type="EMBL" id="BOPH01000105">
    <property type="protein sequence ID" value="GIJ72831.1"/>
    <property type="molecule type" value="Genomic_DNA"/>
</dbReference>
<evidence type="ECO:0000313" key="1">
    <source>
        <dbReference type="EMBL" id="GIJ72831.1"/>
    </source>
</evidence>
<accession>A0A8J4A4Y6</accession>
<comment type="caution">
    <text evidence="1">The sequence shown here is derived from an EMBL/GenBank/DDBJ whole genome shotgun (WGS) entry which is preliminary data.</text>
</comment>
<protein>
    <submittedName>
        <fullName evidence="1">Uncharacterized protein</fullName>
    </submittedName>
</protein>
<dbReference type="Proteomes" id="UP000635606">
    <property type="component" value="Unassembled WGS sequence"/>
</dbReference>
<gene>
    <name evidence="1" type="ORF">Voc01_077480</name>
</gene>
<sequence>MAVDFTTDDVSAPGFNDFVESNRPEWAKSAATAGAQLLDLDRGFDGPVEVYLLDDGEVVTFTLTRLGDDSISAQRYRLVFDRGDDGLHRFVSGKASQKCQSGRGHQSFSGDTCQ</sequence>
<name>A0A8J4A4Y6_9ACTN</name>
<proteinExistence type="predicted"/>
<keyword evidence="2" id="KW-1185">Reference proteome</keyword>